<dbReference type="OrthoDB" id="10262255at2759"/>
<feature type="coiled-coil region" evidence="1">
    <location>
        <begin position="282"/>
        <end position="446"/>
    </location>
</feature>
<evidence type="ECO:0000256" key="1">
    <source>
        <dbReference type="SAM" id="Coils"/>
    </source>
</evidence>
<evidence type="ECO:0000313" key="2">
    <source>
        <dbReference type="EMBL" id="KAF7279565.1"/>
    </source>
</evidence>
<dbReference type="AlphaFoldDB" id="A0A834IKV6"/>
<comment type="caution">
    <text evidence="2">The sequence shown here is derived from an EMBL/GenBank/DDBJ whole genome shotgun (WGS) entry which is preliminary data.</text>
</comment>
<dbReference type="PANTHER" id="PTHR34649:SF1">
    <property type="entry name" value="CILIA- AND FLAGELLA-ASSOCIATED PROTEIN 99"/>
    <property type="match status" value="1"/>
</dbReference>
<proteinExistence type="predicted"/>
<name>A0A834IKV6_RHYFE</name>
<dbReference type="InterPro" id="IPR039341">
    <property type="entry name" value="CFAP99"/>
</dbReference>
<evidence type="ECO:0000313" key="3">
    <source>
        <dbReference type="Proteomes" id="UP000625711"/>
    </source>
</evidence>
<keyword evidence="1" id="KW-0175">Coiled coil</keyword>
<accession>A0A834IKV6</accession>
<sequence length="562" mass="66431">MSIKTNTVKNLIKLYIHYKNIKVLSAKEYLEETSQVHIDADHFLKLTKHENFLSSIAKEFMKENLLTNLNIRHVIVTIYFVIFVVNDDSIDIFVDNIQQIKCFYLPNLLAFISDSNIHLYLCQIACKYFEDEYVLEYIIYPLLNRIPSLQKIAAEYRKRHAVKKNHTTVIQPFENLKMHTKKVPPPPATTPLRPYKFKAFKVPYKSYVSAKAIKRNIEMMHEKNHAQAEKLLQQAQKVNEKLSRSAKYVLKNREELPKAIFKSRPIPKFKSTDIKGNLTTTLREASRILKHQEEEVEKLNNLLKGGYGKEILERLEEEAKKQKEINELQKIEANHLKGLLSHEEAILAKKKCIEINKEKMEKFKEERVKLVEDFESWREAEKQKIQALVEKSNNIKYLAKESEKKLLEQKQQLVKLQQYETRKMLKQAYDEKLKDLERKTELIREIKTLHQVTNNIKEFDPTETPNLGLLCEMSIAELQERLLIMKTEMVRELEEKRKNILEQKKERRIMIDNVKALIDQSKQLQQTRITINEISVKKEDSPEIIILKQKLEEKRKLRLAST</sequence>
<keyword evidence="3" id="KW-1185">Reference proteome</keyword>
<gene>
    <name evidence="2" type="ORF">GWI33_007029</name>
</gene>
<protein>
    <recommendedName>
        <fullName evidence="4">Cilia- and flagella-associated protein 99-like</fullName>
    </recommendedName>
</protein>
<feature type="coiled-coil region" evidence="1">
    <location>
        <begin position="475"/>
        <end position="510"/>
    </location>
</feature>
<evidence type="ECO:0008006" key="4">
    <source>
        <dbReference type="Google" id="ProtNLM"/>
    </source>
</evidence>
<organism evidence="2 3">
    <name type="scientific">Rhynchophorus ferrugineus</name>
    <name type="common">Red palm weevil</name>
    <name type="synonym">Curculio ferrugineus</name>
    <dbReference type="NCBI Taxonomy" id="354439"/>
    <lineage>
        <taxon>Eukaryota</taxon>
        <taxon>Metazoa</taxon>
        <taxon>Ecdysozoa</taxon>
        <taxon>Arthropoda</taxon>
        <taxon>Hexapoda</taxon>
        <taxon>Insecta</taxon>
        <taxon>Pterygota</taxon>
        <taxon>Neoptera</taxon>
        <taxon>Endopterygota</taxon>
        <taxon>Coleoptera</taxon>
        <taxon>Polyphaga</taxon>
        <taxon>Cucujiformia</taxon>
        <taxon>Curculionidae</taxon>
        <taxon>Dryophthorinae</taxon>
        <taxon>Rhynchophorus</taxon>
    </lineage>
</organism>
<dbReference type="Proteomes" id="UP000625711">
    <property type="component" value="Unassembled WGS sequence"/>
</dbReference>
<dbReference type="PANTHER" id="PTHR34649">
    <property type="entry name" value="CILIA- AND FLAGELLA-ASSOCIATED PROTEIN 99"/>
    <property type="match status" value="1"/>
</dbReference>
<dbReference type="EMBL" id="JAACXV010000355">
    <property type="protein sequence ID" value="KAF7279565.1"/>
    <property type="molecule type" value="Genomic_DNA"/>
</dbReference>
<reference evidence="2" key="1">
    <citation type="submission" date="2020-08" db="EMBL/GenBank/DDBJ databases">
        <title>Genome sequencing and assembly of the red palm weevil Rhynchophorus ferrugineus.</title>
        <authorList>
            <person name="Dias G.B."/>
            <person name="Bergman C.M."/>
            <person name="Manee M."/>
        </authorList>
    </citation>
    <scope>NUCLEOTIDE SEQUENCE</scope>
    <source>
        <strain evidence="2">AA-2017</strain>
        <tissue evidence="2">Whole larva</tissue>
    </source>
</reference>